<organism evidence="1 2">
    <name type="scientific">Avibacterium paragallinarum</name>
    <name type="common">Haemophilus gallinarum</name>
    <dbReference type="NCBI Taxonomy" id="728"/>
    <lineage>
        <taxon>Bacteria</taxon>
        <taxon>Pseudomonadati</taxon>
        <taxon>Pseudomonadota</taxon>
        <taxon>Gammaproteobacteria</taxon>
        <taxon>Pasteurellales</taxon>
        <taxon>Pasteurellaceae</taxon>
        <taxon>Avibacterium</taxon>
    </lineage>
</organism>
<sequence length="61" mass="6907">MAKTMTEIVAKSDAKRGVRAKTYKLPEETIALIEQLSREQNVPQYQIIVQAVALLNNAHHF</sequence>
<gene>
    <name evidence="1" type="ORF">M5S13_09270</name>
</gene>
<proteinExistence type="predicted"/>
<reference evidence="1 2" key="1">
    <citation type="journal article" date="2022" name="Front. Microbiol.">
        <title>Commensal bacteria contribute to the growth of multidrug-resistant Avibacterium paragallinarum in chickens.</title>
        <authorList>
            <person name="Zhu J."/>
            <person name="Chen Y."/>
            <person name="Wu Y."/>
            <person name="Wang Y."/>
            <person name="Zhu K."/>
        </authorList>
    </citation>
    <scope>NUCLEOTIDE SEQUENCE [LARGE SCALE GENOMIC DNA]</scope>
    <source>
        <strain evidence="1 2">AV25</strain>
    </source>
</reference>
<protein>
    <submittedName>
        <fullName evidence="1">Ribbon-helix-helix protein, CopG family</fullName>
    </submittedName>
</protein>
<evidence type="ECO:0000313" key="1">
    <source>
        <dbReference type="EMBL" id="MEE6042070.1"/>
    </source>
</evidence>
<dbReference type="EMBL" id="JAMDKF010000021">
    <property type="protein sequence ID" value="MEE6042070.1"/>
    <property type="molecule type" value="Genomic_DNA"/>
</dbReference>
<keyword evidence="2" id="KW-1185">Reference proteome</keyword>
<dbReference type="RefSeq" id="WP_330935144.1">
    <property type="nucleotide sequence ID" value="NZ_JAMDKE010000023.1"/>
</dbReference>
<dbReference type="Proteomes" id="UP001347884">
    <property type="component" value="Unassembled WGS sequence"/>
</dbReference>
<accession>A0ABU7QJY0</accession>
<comment type="caution">
    <text evidence="1">The sequence shown here is derived from an EMBL/GenBank/DDBJ whole genome shotgun (WGS) entry which is preliminary data.</text>
</comment>
<name>A0ABU7QJY0_AVIPA</name>
<evidence type="ECO:0000313" key="2">
    <source>
        <dbReference type="Proteomes" id="UP001347884"/>
    </source>
</evidence>